<dbReference type="EnsemblMetazoa" id="OVOC5627.1">
    <property type="protein sequence ID" value="OVOC5627.1"/>
    <property type="gene ID" value="WBGene00242436"/>
</dbReference>
<sequence>MSSMKCSCPQVQQQLQQSNYYGCNLHGHIGQQCRIGCQQSCNSQCNSYMPQMHCENACLKACMQSCNLQQQSGNLPYWNTNINSLQQSYPYSHRQLQPITEQCITCLISCEKLFSQQQPSLNSNRLQCGCMQQCQQSCSMDMQSQLFSIVQQQQHQQCMFYCQQNCQQFCNQQVISSQLCQVQCRQQCINICNISPQSQFSSQSKCFDSCKQSCEQQITHCANPCNQNCQQFCHQQQQQQQPVPIVQQDKQAYKPQTIRVDLHPIILESAHCIPLCQQTCLQQCNLNLIKTRCQPAGQTICQQNCDHRQLQQQQQTADTMPTKSNDSVSLFRWTYSM</sequence>
<dbReference type="AlphaFoldDB" id="A0A8R1TVY2"/>
<reference evidence="1" key="2">
    <citation type="submission" date="2022-06" db="UniProtKB">
        <authorList>
            <consortium name="EnsemblMetazoa"/>
        </authorList>
    </citation>
    <scope>IDENTIFICATION</scope>
</reference>
<evidence type="ECO:0000313" key="1">
    <source>
        <dbReference type="EnsemblMetazoa" id="OVOC5627.1"/>
    </source>
</evidence>
<evidence type="ECO:0000313" key="2">
    <source>
        <dbReference type="Proteomes" id="UP000024404"/>
    </source>
</evidence>
<dbReference type="OMA" id="PQMHCEN"/>
<organism evidence="1 2">
    <name type="scientific">Onchocerca volvulus</name>
    <dbReference type="NCBI Taxonomy" id="6282"/>
    <lineage>
        <taxon>Eukaryota</taxon>
        <taxon>Metazoa</taxon>
        <taxon>Ecdysozoa</taxon>
        <taxon>Nematoda</taxon>
        <taxon>Chromadorea</taxon>
        <taxon>Rhabditida</taxon>
        <taxon>Spirurina</taxon>
        <taxon>Spiruromorpha</taxon>
        <taxon>Filarioidea</taxon>
        <taxon>Onchocercidae</taxon>
        <taxon>Onchocerca</taxon>
    </lineage>
</organism>
<proteinExistence type="predicted"/>
<name>A0A8R1TVY2_ONCVO</name>
<keyword evidence="2" id="KW-1185">Reference proteome</keyword>
<dbReference type="EMBL" id="CMVM020000161">
    <property type="status" value="NOT_ANNOTATED_CDS"/>
    <property type="molecule type" value="Genomic_DNA"/>
</dbReference>
<reference evidence="2" key="1">
    <citation type="submission" date="2013-10" db="EMBL/GenBank/DDBJ databases">
        <title>Genome sequencing of Onchocerca volvulus.</title>
        <authorList>
            <person name="Cotton J."/>
            <person name="Tsai J."/>
            <person name="Stanley E."/>
            <person name="Tracey A."/>
            <person name="Holroyd N."/>
            <person name="Lustigman S."/>
            <person name="Berriman M."/>
        </authorList>
    </citation>
    <scope>NUCLEOTIDE SEQUENCE</scope>
</reference>
<protein>
    <submittedName>
        <fullName evidence="1">Uncharacterized protein</fullName>
    </submittedName>
</protein>
<accession>A0A8R1TVY2</accession>
<dbReference type="Proteomes" id="UP000024404">
    <property type="component" value="Unassembled WGS sequence"/>
</dbReference>